<accession>A0A022QXD4</accession>
<dbReference type="InterPro" id="IPR003959">
    <property type="entry name" value="ATPase_AAA_core"/>
</dbReference>
<sequence length="475" mass="54374">MPAFSFSGIPPTSSIFAAYASVSSFIMLLQTMFYQLVPRQLQHYLLNKLHTLFKQRRRRCTSATLVVEERDGISSNEIYYAAEIYLCAKIKPNFDRLKVTKRHKDAAVSIGFAQSEKITDRFEDIDDLEWRFASKLKNNSNNSAHKVFDESTNDVFGENAKRYFELRFDSKHKEKVLDCYLPFVIQSAKIITDEKKVIRLHTLSNAPYGSHFMWDSVNLEHPSTFETLAMEPSQKAAIVEDLDRFVRRKEFYRKVGKAWKRGYLLYGPPGTGKSSLIAAMANYLKFDVYDLELASIKRDSDLRRLLLRTANRSILVIEDIDCTVALPGRKGPTDDPNSHAHSQLPQNQFTLSGLLNFIDGLWSSCGDERIIVFTTNNKDKLDPALLRPGRMDMHVHMSYLTPEAFKLLAATYLTVDLHQDQRLSEIENLIKILKITPAEVAEELMKSDDVDTSLDGVLDFLKRKYENSLIGDDEV</sequence>
<comment type="catalytic activity">
    <reaction evidence="5">
        <text>ATP + H2O = ADP + phosphate + H(+)</text>
        <dbReference type="Rhea" id="RHEA:13065"/>
        <dbReference type="ChEBI" id="CHEBI:15377"/>
        <dbReference type="ChEBI" id="CHEBI:15378"/>
        <dbReference type="ChEBI" id="CHEBI:30616"/>
        <dbReference type="ChEBI" id="CHEBI:43474"/>
        <dbReference type="ChEBI" id="CHEBI:456216"/>
    </reaction>
</comment>
<evidence type="ECO:0000256" key="1">
    <source>
        <dbReference type="ARBA" id="ARBA00001946"/>
    </source>
</evidence>
<dbReference type="Gene3D" id="3.40.50.300">
    <property type="entry name" value="P-loop containing nucleotide triphosphate hydrolases"/>
    <property type="match status" value="1"/>
</dbReference>
<evidence type="ECO:0000256" key="2">
    <source>
        <dbReference type="ARBA" id="ARBA00007448"/>
    </source>
</evidence>
<dbReference type="AlphaFoldDB" id="A0A022QXD4"/>
<comment type="cofactor">
    <cofactor evidence="1">
        <name>Mg(2+)</name>
        <dbReference type="ChEBI" id="CHEBI:18420"/>
    </cofactor>
</comment>
<gene>
    <name evidence="8" type="ORF">MIMGU_mgv1a018963mg</name>
</gene>
<keyword evidence="6" id="KW-0547">Nucleotide-binding</keyword>
<evidence type="ECO:0000259" key="7">
    <source>
        <dbReference type="SMART" id="SM00382"/>
    </source>
</evidence>
<dbReference type="InterPro" id="IPR003960">
    <property type="entry name" value="ATPase_AAA_CS"/>
</dbReference>
<keyword evidence="4" id="KW-0460">Magnesium</keyword>
<dbReference type="Proteomes" id="UP000030748">
    <property type="component" value="Unassembled WGS sequence"/>
</dbReference>
<organism evidence="8 9">
    <name type="scientific">Erythranthe guttata</name>
    <name type="common">Yellow monkey flower</name>
    <name type="synonym">Mimulus guttatus</name>
    <dbReference type="NCBI Taxonomy" id="4155"/>
    <lineage>
        <taxon>Eukaryota</taxon>
        <taxon>Viridiplantae</taxon>
        <taxon>Streptophyta</taxon>
        <taxon>Embryophyta</taxon>
        <taxon>Tracheophyta</taxon>
        <taxon>Spermatophyta</taxon>
        <taxon>Magnoliopsida</taxon>
        <taxon>eudicotyledons</taxon>
        <taxon>Gunneridae</taxon>
        <taxon>Pentapetalae</taxon>
        <taxon>asterids</taxon>
        <taxon>lamiids</taxon>
        <taxon>Lamiales</taxon>
        <taxon>Phrymaceae</taxon>
        <taxon>Erythranthe</taxon>
    </lineage>
</organism>
<dbReference type="CDD" id="cd19510">
    <property type="entry name" value="RecA-like_BCS1"/>
    <property type="match status" value="1"/>
</dbReference>
<dbReference type="SUPFAM" id="SSF52540">
    <property type="entry name" value="P-loop containing nucleoside triphosphate hydrolases"/>
    <property type="match status" value="1"/>
</dbReference>
<reference evidence="8 9" key="1">
    <citation type="journal article" date="2013" name="Proc. Natl. Acad. Sci. U.S.A.">
        <title>Fine-scale variation in meiotic recombination in Mimulus inferred from population shotgun sequencing.</title>
        <authorList>
            <person name="Hellsten U."/>
            <person name="Wright K.M."/>
            <person name="Jenkins J."/>
            <person name="Shu S."/>
            <person name="Yuan Y."/>
            <person name="Wessler S.R."/>
            <person name="Schmutz J."/>
            <person name="Willis J.H."/>
            <person name="Rokhsar D.S."/>
        </authorList>
    </citation>
    <scope>NUCLEOTIDE SEQUENCE [LARGE SCALE GENOMIC DNA]</scope>
    <source>
        <strain evidence="9">cv. DUN x IM62</strain>
    </source>
</reference>
<dbReference type="InterPro" id="IPR003593">
    <property type="entry name" value="AAA+_ATPase"/>
</dbReference>
<dbReference type="Gene3D" id="6.10.280.40">
    <property type="match status" value="1"/>
</dbReference>
<dbReference type="InterPro" id="IPR050747">
    <property type="entry name" value="Mitochondrial_chaperone_BCS1"/>
</dbReference>
<evidence type="ECO:0000256" key="6">
    <source>
        <dbReference type="RuleBase" id="RU003651"/>
    </source>
</evidence>
<proteinExistence type="inferred from homology"/>
<dbReference type="Pfam" id="PF25568">
    <property type="entry name" value="AAA_lid_At3g28540"/>
    <property type="match status" value="1"/>
</dbReference>
<dbReference type="PANTHER" id="PTHR23070">
    <property type="entry name" value="BCS1 AAA-TYPE ATPASE"/>
    <property type="match status" value="1"/>
</dbReference>
<name>A0A022QXD4_ERYGU</name>
<evidence type="ECO:0000256" key="5">
    <source>
        <dbReference type="ARBA" id="ARBA00049360"/>
    </source>
</evidence>
<keyword evidence="6" id="KW-0067">ATP-binding</keyword>
<dbReference type="GO" id="GO:0016887">
    <property type="term" value="F:ATP hydrolysis activity"/>
    <property type="evidence" value="ECO:0007669"/>
    <property type="project" value="InterPro"/>
</dbReference>
<dbReference type="STRING" id="4155.A0A022QXD4"/>
<dbReference type="eggNOG" id="KOG0743">
    <property type="taxonomic scope" value="Eukaryota"/>
</dbReference>
<dbReference type="InterPro" id="IPR058017">
    <property type="entry name" value="At3g28540-like_C"/>
</dbReference>
<feature type="domain" description="AAA+ ATPase" evidence="7">
    <location>
        <begin position="259"/>
        <end position="401"/>
    </location>
</feature>
<dbReference type="Pfam" id="PF00004">
    <property type="entry name" value="AAA"/>
    <property type="match status" value="1"/>
</dbReference>
<evidence type="ECO:0000313" key="9">
    <source>
        <dbReference type="Proteomes" id="UP000030748"/>
    </source>
</evidence>
<feature type="non-terminal residue" evidence="8">
    <location>
        <position position="475"/>
    </location>
</feature>
<dbReference type="Pfam" id="PF14363">
    <property type="entry name" value="AAA_assoc"/>
    <property type="match status" value="1"/>
</dbReference>
<protein>
    <recommendedName>
        <fullName evidence="7">AAA+ ATPase domain-containing protein</fullName>
    </recommendedName>
</protein>
<keyword evidence="3" id="KW-0378">Hydrolase</keyword>
<dbReference type="InterPro" id="IPR025753">
    <property type="entry name" value="AAA_N_dom"/>
</dbReference>
<evidence type="ECO:0000256" key="3">
    <source>
        <dbReference type="ARBA" id="ARBA00022801"/>
    </source>
</evidence>
<dbReference type="PROSITE" id="PS00674">
    <property type="entry name" value="AAA"/>
    <property type="match status" value="1"/>
</dbReference>
<dbReference type="GO" id="GO:0005524">
    <property type="term" value="F:ATP binding"/>
    <property type="evidence" value="ECO:0007669"/>
    <property type="project" value="UniProtKB-KW"/>
</dbReference>
<evidence type="ECO:0000256" key="4">
    <source>
        <dbReference type="ARBA" id="ARBA00022842"/>
    </source>
</evidence>
<dbReference type="GO" id="GO:0006950">
    <property type="term" value="P:response to stress"/>
    <property type="evidence" value="ECO:0007669"/>
    <property type="project" value="UniProtKB-ARBA"/>
</dbReference>
<dbReference type="InterPro" id="IPR027417">
    <property type="entry name" value="P-loop_NTPase"/>
</dbReference>
<evidence type="ECO:0000313" key="8">
    <source>
        <dbReference type="EMBL" id="EYU31185.1"/>
    </source>
</evidence>
<dbReference type="EMBL" id="KI631018">
    <property type="protein sequence ID" value="EYU31185.1"/>
    <property type="molecule type" value="Genomic_DNA"/>
</dbReference>
<dbReference type="SMART" id="SM00382">
    <property type="entry name" value="AAA"/>
    <property type="match status" value="1"/>
</dbReference>
<comment type="similarity">
    <text evidence="2">Belongs to the AAA ATPase family. BCS1 subfamily.</text>
</comment>
<keyword evidence="9" id="KW-1185">Reference proteome</keyword>